<feature type="compositionally biased region" description="Acidic residues" evidence="11">
    <location>
        <begin position="793"/>
        <end position="832"/>
    </location>
</feature>
<name>A0A8K0NRW5_LADFU</name>
<dbReference type="GO" id="GO:0005525">
    <property type="term" value="F:GTP binding"/>
    <property type="evidence" value="ECO:0007669"/>
    <property type="project" value="UniProtKB-KW"/>
</dbReference>
<reference evidence="13" key="1">
    <citation type="submission" date="2013-04" db="EMBL/GenBank/DDBJ databases">
        <authorList>
            <person name="Qu J."/>
            <person name="Murali S.C."/>
            <person name="Bandaranaike D."/>
            <person name="Bellair M."/>
            <person name="Blankenburg K."/>
            <person name="Chao H."/>
            <person name="Dinh H."/>
            <person name="Doddapaneni H."/>
            <person name="Downs B."/>
            <person name="Dugan-Rocha S."/>
            <person name="Elkadiri S."/>
            <person name="Gnanaolivu R.D."/>
            <person name="Hernandez B."/>
            <person name="Javaid M."/>
            <person name="Jayaseelan J.C."/>
            <person name="Lee S."/>
            <person name="Li M."/>
            <person name="Ming W."/>
            <person name="Munidasa M."/>
            <person name="Muniz J."/>
            <person name="Nguyen L."/>
            <person name="Ongeri F."/>
            <person name="Osuji N."/>
            <person name="Pu L.-L."/>
            <person name="Puazo M."/>
            <person name="Qu C."/>
            <person name="Quiroz J."/>
            <person name="Raj R."/>
            <person name="Weissenberger G."/>
            <person name="Xin Y."/>
            <person name="Zou X."/>
            <person name="Han Y."/>
            <person name="Richards S."/>
            <person name="Worley K."/>
            <person name="Muzny D."/>
            <person name="Gibbs R."/>
        </authorList>
    </citation>
    <scope>NUCLEOTIDE SEQUENCE</scope>
    <source>
        <strain evidence="13">Sampled in the wild</strain>
    </source>
</reference>
<dbReference type="InterPro" id="IPR030387">
    <property type="entry name" value="G_Bms1/Tsr1_dom"/>
</dbReference>
<feature type="region of interest" description="Disordered" evidence="11">
    <location>
        <begin position="1420"/>
        <end position="1460"/>
    </location>
</feature>
<keyword evidence="2" id="KW-0690">Ribosome biogenesis</keyword>
<dbReference type="InterPro" id="IPR027417">
    <property type="entry name" value="P-loop_NTPase"/>
</dbReference>
<keyword evidence="3" id="KW-0597">Phosphoprotein</keyword>
<evidence type="ECO:0000256" key="6">
    <source>
        <dbReference type="ARBA" id="ARBA00022840"/>
    </source>
</evidence>
<dbReference type="Proteomes" id="UP000792457">
    <property type="component" value="Unassembled WGS sequence"/>
</dbReference>
<evidence type="ECO:0000256" key="7">
    <source>
        <dbReference type="ARBA" id="ARBA00023134"/>
    </source>
</evidence>
<reference evidence="13" key="2">
    <citation type="submission" date="2017-10" db="EMBL/GenBank/DDBJ databases">
        <title>Ladona fulva Genome sequencing and assembly.</title>
        <authorList>
            <person name="Murali S."/>
            <person name="Richards S."/>
            <person name="Bandaranaike D."/>
            <person name="Bellair M."/>
            <person name="Blankenburg K."/>
            <person name="Chao H."/>
            <person name="Dinh H."/>
            <person name="Doddapaneni H."/>
            <person name="Dugan-Rocha S."/>
            <person name="Elkadiri S."/>
            <person name="Gnanaolivu R."/>
            <person name="Hernandez B."/>
            <person name="Skinner E."/>
            <person name="Javaid M."/>
            <person name="Lee S."/>
            <person name="Li M."/>
            <person name="Ming W."/>
            <person name="Munidasa M."/>
            <person name="Muniz J."/>
            <person name="Nguyen L."/>
            <person name="Hughes D."/>
            <person name="Osuji N."/>
            <person name="Pu L.-L."/>
            <person name="Puazo M."/>
            <person name="Qu C."/>
            <person name="Quiroz J."/>
            <person name="Raj R."/>
            <person name="Weissenberger G."/>
            <person name="Xin Y."/>
            <person name="Zou X."/>
            <person name="Han Y."/>
            <person name="Worley K."/>
            <person name="Muzny D."/>
            <person name="Gibbs R."/>
        </authorList>
    </citation>
    <scope>NUCLEOTIDE SEQUENCE</scope>
    <source>
        <strain evidence="13">Sampled in the wild</strain>
    </source>
</reference>
<dbReference type="CDD" id="cd01882">
    <property type="entry name" value="BMS1"/>
    <property type="match status" value="1"/>
</dbReference>
<feature type="region of interest" description="Disordered" evidence="11">
    <location>
        <begin position="1"/>
        <end position="42"/>
    </location>
</feature>
<keyword evidence="4" id="KW-0547">Nucleotide-binding</keyword>
<evidence type="ECO:0000313" key="14">
    <source>
        <dbReference type="Proteomes" id="UP000792457"/>
    </source>
</evidence>
<feature type="compositionally biased region" description="Acidic residues" evidence="11">
    <location>
        <begin position="465"/>
        <end position="490"/>
    </location>
</feature>
<evidence type="ECO:0000256" key="5">
    <source>
        <dbReference type="ARBA" id="ARBA00022801"/>
    </source>
</evidence>
<evidence type="ECO:0000256" key="10">
    <source>
        <dbReference type="ARBA" id="ARBA00061391"/>
    </source>
</evidence>
<organism evidence="13 14">
    <name type="scientific">Ladona fulva</name>
    <name type="common">Scarce chaser dragonfly</name>
    <name type="synonym">Libellula fulva</name>
    <dbReference type="NCBI Taxonomy" id="123851"/>
    <lineage>
        <taxon>Eukaryota</taxon>
        <taxon>Metazoa</taxon>
        <taxon>Ecdysozoa</taxon>
        <taxon>Arthropoda</taxon>
        <taxon>Hexapoda</taxon>
        <taxon>Insecta</taxon>
        <taxon>Pterygota</taxon>
        <taxon>Palaeoptera</taxon>
        <taxon>Odonata</taxon>
        <taxon>Epiprocta</taxon>
        <taxon>Anisoptera</taxon>
        <taxon>Libelluloidea</taxon>
        <taxon>Libellulidae</taxon>
        <taxon>Ladona</taxon>
    </lineage>
</organism>
<dbReference type="InterPro" id="IPR012948">
    <property type="entry name" value="AARP2CN"/>
</dbReference>
<dbReference type="InterPro" id="IPR037875">
    <property type="entry name" value="Bms1_N"/>
</dbReference>
<dbReference type="EMBL" id="KZ308133">
    <property type="protein sequence ID" value="KAG8222425.1"/>
    <property type="molecule type" value="Genomic_DNA"/>
</dbReference>
<dbReference type="GO" id="GO:0032040">
    <property type="term" value="C:small-subunit processome"/>
    <property type="evidence" value="ECO:0007669"/>
    <property type="project" value="UniProtKB-ARBA"/>
</dbReference>
<dbReference type="PANTHER" id="PTHR12858">
    <property type="entry name" value="RIBOSOME BIOGENESIS PROTEIN"/>
    <property type="match status" value="1"/>
</dbReference>
<dbReference type="FunFam" id="3.40.50.300:FF:000105">
    <property type="entry name" value="BMS1 ribosome biogenesis factor"/>
    <property type="match status" value="1"/>
</dbReference>
<dbReference type="SMART" id="SM00785">
    <property type="entry name" value="AARP2CN"/>
    <property type="match status" value="1"/>
</dbReference>
<feature type="compositionally biased region" description="Acidic residues" evidence="11">
    <location>
        <begin position="598"/>
        <end position="623"/>
    </location>
</feature>
<feature type="region of interest" description="Disordered" evidence="11">
    <location>
        <begin position="967"/>
        <end position="1007"/>
    </location>
</feature>
<keyword evidence="14" id="KW-1185">Reference proteome</keyword>
<protein>
    <recommendedName>
        <fullName evidence="12">Bms1-type G domain-containing protein</fullName>
    </recommendedName>
</protein>
<keyword evidence="8" id="KW-0539">Nucleus</keyword>
<sequence length="1460" mass="166677">MKMADVTADLDKKKSHRERHSGRKADKKKSKNQHVQELTAKQRNPKAFTFNSVVKAERKTQDIETKKQHIPLIDRTPLEPPPVIVAIVGPPKVGKSTLINCLIKNFAKQPLTSIKGPVTIVSGKKRRLTLIECNNDINCMIDVAKVADLVLLLVDASFGFEMEIFEFLNICQVHGMPRIMGVLTHLDALRHNKALKRKKRQLKHRFWTEVYPGAKLFYLSGQIHGEYMRNEIKNLGRFISVMKFRPLTWRTSHPYILADRMEDLTPPDLIRQNPKVDRKVSLYGYVRGVPLNKINTVHIPGCGDFRISDVSMLPDPCPLPDKTGKRRSLVEKDRYIYAPFSGVGGIVYDKDAVYVELGGSHSHKEEVKEQNEVENSLVTSLLDTQETLDVQMARSQMKMFSGSAPISAEEGIRRREDMDADGKVLMEDPDVEGENSGEDRGIKIGEKLIMDVDGRVRRMVLFQEPDVEGENSGEDEEEYEEDESSEEEESNVTSDKKKALKKNGDDRLTFKPPWANVNGDDEEENKVQTNGENSLKTSLQDSQVNLDDQMARSETKIVSGSDPISAGKFNKERGNTIREELVMDVDGRVRRMVLFQEPDVEGENSGEDEEEYEEDESSEEEENNVTSDKKKALKEKGDARLTFKPPWLKNKEATDDDDSEDEVKKLPSKDSKKPSRSMGIRDAERKLLKEMGVSDEKIEPNNFDDSDEDEAMERAASDEGDSSDESDEGSSDEEVSGSDNESDRESRQKVGWKSKKQDRTAEIEKSVDGYRTVSSNKDKDIHGKVCDTLAQLEEMECSQDDSEMNSEVSSNEEDEAMKEEDEDSDEDEDMEESATRWKEDLAKKASNAFYEHQNSISKLRSLVYGNLSARLRKEESDGSEKEAEEEVGGLFHIVRQKQHKKAEEKFALDGIDTVINLNQKPQNWLEEGKIGSILDCFVTGKWGESENAEDLLKLDDLKESDDESVYGDFEDLETGEKHSAKPSKGDTEKELEEGEDNVKEEKNIKNEREHLAEKKRKLKEKFNAEYDEFGRGGGDKSFYEELKQEADMQSKINKSAFEDLDDSERVLLEGYRPGMYLRVEMDSIPCELVTNFDPTYPLIIGGLLPGEENVGYVQVRLKKHRWYKKILKTRDPLLLSLGWRRFQTLPLYSKLEDNLRNRLLKYTPEHVHCMAHFWGPITPQTTGLLAIQDADFRIAATGSVVELDKSTCIVKKLKLIGTPLKIYKKTAFVQGMFNSSLEVARFEGAKIKTVSGIRGQIKKALSKPEGAFRATFEDKIQLSDIVFCRTWYKVDVPQFYNPVTSLLLPPELKNSWRGMKTVGQLKRERGIKALPQNDSLYTPIVREPKVFRPLVIPKSLQKELPYKTKPKIRTKQPGIQDKRIAVVRDPHEQKVAALMKRIKATYVHKQNKLKADMRKRMTEHQKLMKLEEERRTRNEKRVRKQICRSKSKRSDSKSVGKRKT</sequence>
<feature type="compositionally biased region" description="Basic and acidic residues" evidence="11">
    <location>
        <begin position="627"/>
        <end position="641"/>
    </location>
</feature>
<comment type="caution">
    <text evidence="13">The sequence shown here is derived from an EMBL/GenBank/DDBJ whole genome shotgun (WGS) entry which is preliminary data.</text>
</comment>
<dbReference type="Pfam" id="PF01926">
    <property type="entry name" value="MMR_HSR1"/>
    <property type="match status" value="1"/>
</dbReference>
<dbReference type="GO" id="GO:0000479">
    <property type="term" value="P:endonucleolytic cleavage of tricistronic rRNA transcript (SSU-rRNA, 5.8S rRNA, LSU-rRNA)"/>
    <property type="evidence" value="ECO:0007669"/>
    <property type="project" value="TreeGrafter"/>
</dbReference>
<dbReference type="OrthoDB" id="10260897at2759"/>
<dbReference type="InterPro" id="IPR006073">
    <property type="entry name" value="GTP-bd"/>
</dbReference>
<feature type="domain" description="Bms1-type G" evidence="12">
    <location>
        <begin position="81"/>
        <end position="245"/>
    </location>
</feature>
<dbReference type="Gene3D" id="3.40.50.300">
    <property type="entry name" value="P-loop containing nucleotide triphosphate hydrolases"/>
    <property type="match status" value="1"/>
</dbReference>
<evidence type="ECO:0000256" key="9">
    <source>
        <dbReference type="ARBA" id="ARBA00049117"/>
    </source>
</evidence>
<feature type="compositionally biased region" description="Basic and acidic residues" evidence="11">
    <location>
        <begin position="776"/>
        <end position="785"/>
    </location>
</feature>
<dbReference type="SUPFAM" id="SSF52540">
    <property type="entry name" value="P-loop containing nucleoside triphosphate hydrolases"/>
    <property type="match status" value="1"/>
</dbReference>
<dbReference type="Pfam" id="PF08142">
    <property type="entry name" value="AARP2CN"/>
    <property type="match status" value="1"/>
</dbReference>
<keyword evidence="6" id="KW-0067">ATP-binding</keyword>
<evidence type="ECO:0000256" key="8">
    <source>
        <dbReference type="ARBA" id="ARBA00023242"/>
    </source>
</evidence>
<dbReference type="PANTHER" id="PTHR12858:SF2">
    <property type="entry name" value="RIBOSOME BIOGENESIS PROTEIN BMS1 HOMOLOG"/>
    <property type="match status" value="1"/>
</dbReference>
<dbReference type="GO" id="GO:0005654">
    <property type="term" value="C:nucleoplasm"/>
    <property type="evidence" value="ECO:0007669"/>
    <property type="project" value="UniProtKB-ARBA"/>
</dbReference>
<evidence type="ECO:0000256" key="11">
    <source>
        <dbReference type="SAM" id="MobiDB-lite"/>
    </source>
</evidence>
<dbReference type="SMART" id="SM01362">
    <property type="entry name" value="DUF663"/>
    <property type="match status" value="1"/>
</dbReference>
<feature type="region of interest" description="Disordered" evidence="11">
    <location>
        <begin position="462"/>
        <end position="543"/>
    </location>
</feature>
<feature type="compositionally biased region" description="Polar residues" evidence="11">
    <location>
        <begin position="527"/>
        <end position="543"/>
    </location>
</feature>
<feature type="compositionally biased region" description="Polar residues" evidence="11">
    <location>
        <begin position="33"/>
        <end position="42"/>
    </location>
</feature>
<keyword evidence="5" id="KW-0378">Hydrolase</keyword>
<dbReference type="GO" id="GO:0030686">
    <property type="term" value="C:90S preribosome"/>
    <property type="evidence" value="ECO:0007669"/>
    <property type="project" value="TreeGrafter"/>
</dbReference>
<feature type="region of interest" description="Disordered" evidence="11">
    <location>
        <begin position="593"/>
        <end position="838"/>
    </location>
</feature>
<dbReference type="Pfam" id="PF04950">
    <property type="entry name" value="RIBIOP_C"/>
    <property type="match status" value="1"/>
</dbReference>
<comment type="similarity">
    <text evidence="10">Belongs to the TRAFAC class translation factor GTPase superfamily. Bms1-like GTPase family. BMS1 subfamily.</text>
</comment>
<dbReference type="PROSITE" id="PS51714">
    <property type="entry name" value="G_BMS1"/>
    <property type="match status" value="1"/>
</dbReference>
<accession>A0A8K0NRW5</accession>
<dbReference type="GO" id="GO:0000462">
    <property type="term" value="P:maturation of SSU-rRNA from tricistronic rRNA transcript (SSU-rRNA, 5.8S rRNA, LSU-rRNA)"/>
    <property type="evidence" value="ECO:0007669"/>
    <property type="project" value="TreeGrafter"/>
</dbReference>
<evidence type="ECO:0000256" key="1">
    <source>
        <dbReference type="ARBA" id="ARBA00004604"/>
    </source>
</evidence>
<dbReference type="InterPro" id="IPR007034">
    <property type="entry name" value="BMS1_TSR1_C"/>
</dbReference>
<evidence type="ECO:0000313" key="13">
    <source>
        <dbReference type="EMBL" id="KAG8222425.1"/>
    </source>
</evidence>
<gene>
    <name evidence="13" type="ORF">J437_LFUL008422</name>
</gene>
<dbReference type="GO" id="GO:0034511">
    <property type="term" value="F:U3 snoRNA binding"/>
    <property type="evidence" value="ECO:0007669"/>
    <property type="project" value="TreeGrafter"/>
</dbReference>
<feature type="compositionally biased region" description="Basic and acidic residues" evidence="11">
    <location>
        <begin position="1420"/>
        <end position="1432"/>
    </location>
</feature>
<feature type="compositionally biased region" description="Basic and acidic residues" evidence="11">
    <location>
        <begin position="974"/>
        <end position="988"/>
    </location>
</feature>
<proteinExistence type="inferred from homology"/>
<feature type="compositionally biased region" description="Basic and acidic residues" evidence="11">
    <location>
        <begin position="494"/>
        <end position="509"/>
    </location>
</feature>
<comment type="subcellular location">
    <subcellularLocation>
        <location evidence="1">Nucleus</location>
        <location evidence="1">Nucleolus</location>
    </subcellularLocation>
</comment>
<comment type="catalytic activity">
    <reaction evidence="9">
        <text>GTP + H2O = GDP + phosphate + H(+)</text>
        <dbReference type="Rhea" id="RHEA:19669"/>
        <dbReference type="ChEBI" id="CHEBI:15377"/>
        <dbReference type="ChEBI" id="CHEBI:15378"/>
        <dbReference type="ChEBI" id="CHEBI:37565"/>
        <dbReference type="ChEBI" id="CHEBI:43474"/>
        <dbReference type="ChEBI" id="CHEBI:58189"/>
    </reaction>
    <physiologicalReaction direction="left-to-right" evidence="9">
        <dbReference type="Rhea" id="RHEA:19670"/>
    </physiologicalReaction>
</comment>
<dbReference type="GO" id="GO:0005524">
    <property type="term" value="F:ATP binding"/>
    <property type="evidence" value="ECO:0007669"/>
    <property type="project" value="UniProtKB-KW"/>
</dbReference>
<feature type="compositionally biased region" description="Basic residues" evidence="11">
    <location>
        <begin position="13"/>
        <end position="32"/>
    </location>
</feature>
<feature type="compositionally biased region" description="Basic and acidic residues" evidence="11">
    <location>
        <begin position="755"/>
        <end position="768"/>
    </location>
</feature>
<feature type="compositionally biased region" description="Acidic residues" evidence="11">
    <location>
        <begin position="702"/>
        <end position="711"/>
    </location>
</feature>
<keyword evidence="7" id="KW-0342">GTP-binding</keyword>
<evidence type="ECO:0000259" key="12">
    <source>
        <dbReference type="PROSITE" id="PS51714"/>
    </source>
</evidence>
<evidence type="ECO:0000256" key="3">
    <source>
        <dbReference type="ARBA" id="ARBA00022553"/>
    </source>
</evidence>
<dbReference type="GO" id="GO:0003924">
    <property type="term" value="F:GTPase activity"/>
    <property type="evidence" value="ECO:0007669"/>
    <property type="project" value="TreeGrafter"/>
</dbReference>
<dbReference type="InterPro" id="IPR039761">
    <property type="entry name" value="Bms1/Tsr1"/>
</dbReference>
<evidence type="ECO:0000256" key="2">
    <source>
        <dbReference type="ARBA" id="ARBA00022517"/>
    </source>
</evidence>
<feature type="compositionally biased region" description="Basic and acidic residues" evidence="11">
    <location>
        <begin position="996"/>
        <end position="1007"/>
    </location>
</feature>
<evidence type="ECO:0000256" key="4">
    <source>
        <dbReference type="ARBA" id="ARBA00022741"/>
    </source>
</evidence>
<feature type="compositionally biased region" description="Basic and acidic residues" evidence="11">
    <location>
        <begin position="662"/>
        <end position="699"/>
    </location>
</feature>
<feature type="compositionally biased region" description="Acidic residues" evidence="11">
    <location>
        <begin position="718"/>
        <end position="740"/>
    </location>
</feature>
<feature type="compositionally biased region" description="Basic residues" evidence="11">
    <location>
        <begin position="1433"/>
        <end position="1447"/>
    </location>
</feature>